<name>A0ABS5A4V8_9PSEU</name>
<feature type="region of interest" description="Disordered" evidence="1">
    <location>
        <begin position="205"/>
        <end position="225"/>
    </location>
</feature>
<evidence type="ECO:0000313" key="2">
    <source>
        <dbReference type="EMBL" id="MBP2471620.1"/>
    </source>
</evidence>
<gene>
    <name evidence="2" type="ORF">JOF53_000492</name>
</gene>
<evidence type="ECO:0000256" key="1">
    <source>
        <dbReference type="SAM" id="MobiDB-lite"/>
    </source>
</evidence>
<proteinExistence type="predicted"/>
<sequence>MAFKNAELATLDIPDDPQAQTRLDELTHSSGVRLRPADTYEARDPSGFVIVTVNKSGLVTNIRIRPRWTDHIRPADLPAALYGTYVTAVQRSLAVELTNRTVHQPPPAPPGDTGTDSAELSLDEWMSRAKLRLDAIDDEYDTIRRQAAAPVADFHDVRSPLGYLTLRMRGRGPVALHGDPQALDNPSEEVLSEDAAQLFVRAGLGVDGGQRQQPAQQGRGGGNAADDEYFAEFNVFGDDEN</sequence>
<reference evidence="2 3" key="1">
    <citation type="submission" date="2021-03" db="EMBL/GenBank/DDBJ databases">
        <title>Sequencing the genomes of 1000 actinobacteria strains.</title>
        <authorList>
            <person name="Klenk H.-P."/>
        </authorList>
    </citation>
    <scope>NUCLEOTIDE SEQUENCE [LARGE SCALE GENOMIC DNA]</scope>
    <source>
        <strain evidence="2 3">DSM 44580</strain>
    </source>
</reference>
<organism evidence="2 3">
    <name type="scientific">Crossiella equi</name>
    <dbReference type="NCBI Taxonomy" id="130796"/>
    <lineage>
        <taxon>Bacteria</taxon>
        <taxon>Bacillati</taxon>
        <taxon>Actinomycetota</taxon>
        <taxon>Actinomycetes</taxon>
        <taxon>Pseudonocardiales</taxon>
        <taxon>Pseudonocardiaceae</taxon>
        <taxon>Crossiella</taxon>
    </lineage>
</organism>
<dbReference type="RefSeq" id="WP_086787125.1">
    <property type="nucleotide sequence ID" value="NZ_JAGIOO010000001.1"/>
</dbReference>
<keyword evidence="3" id="KW-1185">Reference proteome</keyword>
<protein>
    <submittedName>
        <fullName evidence="2">Uncharacterized protein</fullName>
    </submittedName>
</protein>
<accession>A0ABS5A4V8</accession>
<dbReference type="EMBL" id="JAGIOO010000001">
    <property type="protein sequence ID" value="MBP2471620.1"/>
    <property type="molecule type" value="Genomic_DNA"/>
</dbReference>
<evidence type="ECO:0000313" key="3">
    <source>
        <dbReference type="Proteomes" id="UP001519363"/>
    </source>
</evidence>
<comment type="caution">
    <text evidence="2">The sequence shown here is derived from an EMBL/GenBank/DDBJ whole genome shotgun (WGS) entry which is preliminary data.</text>
</comment>
<dbReference type="Proteomes" id="UP001519363">
    <property type="component" value="Unassembled WGS sequence"/>
</dbReference>